<dbReference type="EMBL" id="QHBU01000170">
    <property type="protein sequence ID" value="PZR80142.1"/>
    <property type="molecule type" value="Genomic_DNA"/>
</dbReference>
<proteinExistence type="predicted"/>
<protein>
    <submittedName>
        <fullName evidence="2">Glycosyltransferase family 2 protein</fullName>
    </submittedName>
</protein>
<comment type="caution">
    <text evidence="2">The sequence shown here is derived from an EMBL/GenBank/DDBJ whole genome shotgun (WGS) entry which is preliminary data.</text>
</comment>
<gene>
    <name evidence="2" type="ORF">DLM65_09010</name>
</gene>
<feature type="non-terminal residue" evidence="2">
    <location>
        <position position="203"/>
    </location>
</feature>
<dbReference type="Pfam" id="PF00535">
    <property type="entry name" value="Glycos_transf_2"/>
    <property type="match status" value="1"/>
</dbReference>
<name>A0A2W5Z4C3_9BACT</name>
<organism evidence="2 3">
    <name type="scientific">Candidatus Aeolococcus gillhamiae</name>
    <dbReference type="NCBI Taxonomy" id="3127015"/>
    <lineage>
        <taxon>Bacteria</taxon>
        <taxon>Bacillati</taxon>
        <taxon>Candidatus Dormiibacterota</taxon>
        <taxon>Candidatus Dormibacteria</taxon>
        <taxon>Candidatus Aeolococcales</taxon>
        <taxon>Candidatus Aeolococcaceae</taxon>
        <taxon>Candidatus Aeolococcus</taxon>
    </lineage>
</organism>
<dbReference type="Proteomes" id="UP000248724">
    <property type="component" value="Unassembled WGS sequence"/>
</dbReference>
<dbReference type="CDD" id="cd04179">
    <property type="entry name" value="DPM_DPG-synthase_like"/>
    <property type="match status" value="1"/>
</dbReference>
<dbReference type="InterPro" id="IPR029044">
    <property type="entry name" value="Nucleotide-diphossugar_trans"/>
</dbReference>
<dbReference type="InterPro" id="IPR001173">
    <property type="entry name" value="Glyco_trans_2-like"/>
</dbReference>
<dbReference type="Gene3D" id="3.90.550.10">
    <property type="entry name" value="Spore Coat Polysaccharide Biosynthesis Protein SpsA, Chain A"/>
    <property type="match status" value="1"/>
</dbReference>
<dbReference type="PANTHER" id="PTHR48090">
    <property type="entry name" value="UNDECAPRENYL-PHOSPHATE 4-DEOXY-4-FORMAMIDO-L-ARABINOSE TRANSFERASE-RELATED"/>
    <property type="match status" value="1"/>
</dbReference>
<dbReference type="AlphaFoldDB" id="A0A2W5Z4C3"/>
<evidence type="ECO:0000313" key="2">
    <source>
        <dbReference type="EMBL" id="PZR80142.1"/>
    </source>
</evidence>
<accession>A0A2W5Z4C3</accession>
<dbReference type="InterPro" id="IPR050256">
    <property type="entry name" value="Glycosyltransferase_2"/>
</dbReference>
<dbReference type="SUPFAM" id="SSF53448">
    <property type="entry name" value="Nucleotide-diphospho-sugar transferases"/>
    <property type="match status" value="1"/>
</dbReference>
<dbReference type="PANTHER" id="PTHR48090:SF7">
    <property type="entry name" value="RFBJ PROTEIN"/>
    <property type="match status" value="1"/>
</dbReference>
<sequence length="203" mass="21859">MPGDASGVRISVVIPARNEARNLSHVFESLPAGLHEVILVDGHSTDRTIEVARALRPDVKIVQQTRRGKGNALACGFAQITGDVVVMLDADGSADPREIPAFVAALAAGADFAKGTRFDDGGCSHDITRFRKVGNAGLNRLVNLLFRTHYTDLCYGYNAFRAYLLPILDLPPVQPASSSPDTRFWGDGFEIETLINVRAARAG</sequence>
<feature type="domain" description="Glycosyltransferase 2-like" evidence="1">
    <location>
        <begin position="11"/>
        <end position="162"/>
    </location>
</feature>
<reference evidence="2 3" key="1">
    <citation type="journal article" date="2017" name="Nature">
        <title>Atmospheric trace gases support primary production in Antarctic desert surface soil.</title>
        <authorList>
            <person name="Ji M."/>
            <person name="Greening C."/>
            <person name="Vanwonterghem I."/>
            <person name="Carere C.R."/>
            <person name="Bay S.K."/>
            <person name="Steen J.A."/>
            <person name="Montgomery K."/>
            <person name="Lines T."/>
            <person name="Beardall J."/>
            <person name="van Dorst J."/>
            <person name="Snape I."/>
            <person name="Stott M.B."/>
            <person name="Hugenholtz P."/>
            <person name="Ferrari B.C."/>
        </authorList>
    </citation>
    <scope>NUCLEOTIDE SEQUENCE [LARGE SCALE GENOMIC DNA]</scope>
    <source>
        <strain evidence="2">RRmetagenome_bin12</strain>
    </source>
</reference>
<evidence type="ECO:0000313" key="3">
    <source>
        <dbReference type="Proteomes" id="UP000248724"/>
    </source>
</evidence>
<evidence type="ECO:0000259" key="1">
    <source>
        <dbReference type="Pfam" id="PF00535"/>
    </source>
</evidence>